<name>A0A6A6U4P4_9PEZI</name>
<evidence type="ECO:0000313" key="1">
    <source>
        <dbReference type="EMBL" id="KAF2666870.1"/>
    </source>
</evidence>
<accession>A0A6A6U4P4</accession>
<keyword evidence="2" id="KW-1185">Reference proteome</keyword>
<protein>
    <submittedName>
        <fullName evidence="1">Uncharacterized protein</fullName>
    </submittedName>
</protein>
<gene>
    <name evidence="1" type="ORF">BT63DRAFT_457828</name>
</gene>
<dbReference type="AlphaFoldDB" id="A0A6A6U4P4"/>
<sequence>MAAPGQHAHMDITVNPAAVAAGNEHQYPYAWPGEGCGLRPRGLHIIFKDLGTVLPPASDQMQCASLSLQGDGWLMAYACWSDESIFERAEAGGYLALARHMRRGSSPILVGQTGPGQQVLRKYLLDPHQTANFALILRHDLVDSHYRLYKVLGKYIGSCQRWV</sequence>
<proteinExistence type="predicted"/>
<dbReference type="EMBL" id="MU004238">
    <property type="protein sequence ID" value="KAF2666870.1"/>
    <property type="molecule type" value="Genomic_DNA"/>
</dbReference>
<dbReference type="Proteomes" id="UP000799302">
    <property type="component" value="Unassembled WGS sequence"/>
</dbReference>
<organism evidence="1 2">
    <name type="scientific">Microthyrium microscopicum</name>
    <dbReference type="NCBI Taxonomy" id="703497"/>
    <lineage>
        <taxon>Eukaryota</taxon>
        <taxon>Fungi</taxon>
        <taxon>Dikarya</taxon>
        <taxon>Ascomycota</taxon>
        <taxon>Pezizomycotina</taxon>
        <taxon>Dothideomycetes</taxon>
        <taxon>Dothideomycetes incertae sedis</taxon>
        <taxon>Microthyriales</taxon>
        <taxon>Microthyriaceae</taxon>
        <taxon>Microthyrium</taxon>
    </lineage>
</organism>
<evidence type="ECO:0000313" key="2">
    <source>
        <dbReference type="Proteomes" id="UP000799302"/>
    </source>
</evidence>
<reference evidence="1" key="1">
    <citation type="journal article" date="2020" name="Stud. Mycol.">
        <title>101 Dothideomycetes genomes: a test case for predicting lifestyles and emergence of pathogens.</title>
        <authorList>
            <person name="Haridas S."/>
            <person name="Albert R."/>
            <person name="Binder M."/>
            <person name="Bloem J."/>
            <person name="Labutti K."/>
            <person name="Salamov A."/>
            <person name="Andreopoulos B."/>
            <person name="Baker S."/>
            <person name="Barry K."/>
            <person name="Bills G."/>
            <person name="Bluhm B."/>
            <person name="Cannon C."/>
            <person name="Castanera R."/>
            <person name="Culley D."/>
            <person name="Daum C."/>
            <person name="Ezra D."/>
            <person name="Gonzalez J."/>
            <person name="Henrissat B."/>
            <person name="Kuo A."/>
            <person name="Liang C."/>
            <person name="Lipzen A."/>
            <person name="Lutzoni F."/>
            <person name="Magnuson J."/>
            <person name="Mondo S."/>
            <person name="Nolan M."/>
            <person name="Ohm R."/>
            <person name="Pangilinan J."/>
            <person name="Park H.-J."/>
            <person name="Ramirez L."/>
            <person name="Alfaro M."/>
            <person name="Sun H."/>
            <person name="Tritt A."/>
            <person name="Yoshinaga Y."/>
            <person name="Zwiers L.-H."/>
            <person name="Turgeon B."/>
            <person name="Goodwin S."/>
            <person name="Spatafora J."/>
            <person name="Crous P."/>
            <person name="Grigoriev I."/>
        </authorList>
    </citation>
    <scope>NUCLEOTIDE SEQUENCE</scope>
    <source>
        <strain evidence="1">CBS 115976</strain>
    </source>
</reference>